<reference evidence="4 5" key="1">
    <citation type="submission" date="2021-12" db="EMBL/GenBank/DDBJ databases">
        <title>Genome sequencing of bacteria with rrn-lacking chromosome and rrn-plasmid.</title>
        <authorList>
            <person name="Anda M."/>
            <person name="Iwasaki W."/>
        </authorList>
    </citation>
    <scope>NUCLEOTIDE SEQUENCE [LARGE SCALE GENOMIC DNA]</scope>
    <source>
        <strain evidence="4 5">DSM 100852</strain>
    </source>
</reference>
<dbReference type="GO" id="GO:0045820">
    <property type="term" value="P:negative regulation of glycolytic process"/>
    <property type="evidence" value="ECO:0007669"/>
    <property type="project" value="TreeGrafter"/>
</dbReference>
<dbReference type="PIRSF" id="PIRSF000709">
    <property type="entry name" value="6PFK_2-Ptase"/>
    <property type="match status" value="1"/>
</dbReference>
<dbReference type="InterPro" id="IPR051695">
    <property type="entry name" value="Phosphoglycerate_Mutase"/>
</dbReference>
<dbReference type="InterPro" id="IPR013078">
    <property type="entry name" value="His_Pase_superF_clade-1"/>
</dbReference>
<keyword evidence="1" id="KW-0378">Hydrolase</keyword>
<sequence>MESKKIYLVRHGQTDLNTKGVMQGSGVDADLNETGKKQAETFFERHKNVPFDKVYVSALKRTAQTVASFVENGVPMERLAGLNEISWGIIEGKVPSPEERQTHESTLKAWAGGDYERAMPEGESPLDVVKRQQEAMERIMENVEEKNVLVCLHGRALKILLTWLTGGSLSEMERFTHTNLSLYILEYVGGTFRILEHDQRV</sequence>
<name>A0AAU9CV40_9BACT</name>
<feature type="binding site" evidence="3">
    <location>
        <position position="61"/>
    </location>
    <ligand>
        <name>substrate</name>
    </ligand>
</feature>
<organism evidence="4 5">
    <name type="scientific">Fulvitalea axinellae</name>
    <dbReference type="NCBI Taxonomy" id="1182444"/>
    <lineage>
        <taxon>Bacteria</taxon>
        <taxon>Pseudomonadati</taxon>
        <taxon>Bacteroidota</taxon>
        <taxon>Cytophagia</taxon>
        <taxon>Cytophagales</taxon>
        <taxon>Persicobacteraceae</taxon>
        <taxon>Fulvitalea</taxon>
    </lineage>
</organism>
<keyword evidence="5" id="KW-1185">Reference proteome</keyword>
<dbReference type="SUPFAM" id="SSF53254">
    <property type="entry name" value="Phosphoglycerate mutase-like"/>
    <property type="match status" value="1"/>
</dbReference>
<dbReference type="Gene3D" id="3.40.50.1240">
    <property type="entry name" value="Phosphoglycerate mutase-like"/>
    <property type="match status" value="1"/>
</dbReference>
<dbReference type="InterPro" id="IPR001345">
    <property type="entry name" value="PG/BPGM_mutase_AS"/>
</dbReference>
<feature type="active site" description="Proton donor/acceptor" evidence="2">
    <location>
        <position position="84"/>
    </location>
</feature>
<dbReference type="SMART" id="SM00855">
    <property type="entry name" value="PGAM"/>
    <property type="match status" value="1"/>
</dbReference>
<protein>
    <submittedName>
        <fullName evidence="4">Phosphoglycerate mutase</fullName>
    </submittedName>
</protein>
<proteinExistence type="predicted"/>
<dbReference type="PROSITE" id="PS00175">
    <property type="entry name" value="PG_MUTASE"/>
    <property type="match status" value="1"/>
</dbReference>
<dbReference type="Proteomes" id="UP001348817">
    <property type="component" value="Chromosome"/>
</dbReference>
<evidence type="ECO:0000256" key="1">
    <source>
        <dbReference type="ARBA" id="ARBA00022801"/>
    </source>
</evidence>
<evidence type="ECO:0000256" key="2">
    <source>
        <dbReference type="PIRSR" id="PIRSR613078-1"/>
    </source>
</evidence>
<gene>
    <name evidence="4" type="primary">gpm_2</name>
    <name evidence="4" type="ORF">FUAX_27910</name>
</gene>
<evidence type="ECO:0000313" key="4">
    <source>
        <dbReference type="EMBL" id="BDD10359.1"/>
    </source>
</evidence>
<dbReference type="AlphaFoldDB" id="A0AAU9CV40"/>
<dbReference type="PANTHER" id="PTHR46517:SF1">
    <property type="entry name" value="FRUCTOSE-2,6-BISPHOSPHATASE TIGAR"/>
    <property type="match status" value="1"/>
</dbReference>
<dbReference type="InterPro" id="IPR029033">
    <property type="entry name" value="His_PPase_superfam"/>
</dbReference>
<dbReference type="RefSeq" id="WP_338391919.1">
    <property type="nucleotide sequence ID" value="NZ_AP025314.1"/>
</dbReference>
<dbReference type="KEGG" id="fax:FUAX_27910"/>
<dbReference type="Pfam" id="PF00300">
    <property type="entry name" value="His_Phos_1"/>
    <property type="match status" value="1"/>
</dbReference>
<dbReference type="PANTHER" id="PTHR46517">
    <property type="entry name" value="FRUCTOSE-2,6-BISPHOSPHATASE TIGAR"/>
    <property type="match status" value="1"/>
</dbReference>
<dbReference type="GO" id="GO:0005829">
    <property type="term" value="C:cytosol"/>
    <property type="evidence" value="ECO:0007669"/>
    <property type="project" value="TreeGrafter"/>
</dbReference>
<feature type="active site" description="Tele-phosphohistidine intermediate" evidence="2">
    <location>
        <position position="11"/>
    </location>
</feature>
<accession>A0AAU9CV40</accession>
<feature type="binding site" evidence="3">
    <location>
        <begin position="10"/>
        <end position="17"/>
    </location>
    <ligand>
        <name>substrate</name>
    </ligand>
</feature>
<dbReference type="EMBL" id="AP025314">
    <property type="protein sequence ID" value="BDD10359.1"/>
    <property type="molecule type" value="Genomic_DNA"/>
</dbReference>
<dbReference type="CDD" id="cd07067">
    <property type="entry name" value="HP_PGM_like"/>
    <property type="match status" value="1"/>
</dbReference>
<dbReference type="GO" id="GO:0004331">
    <property type="term" value="F:fructose-2,6-bisphosphate 2-phosphatase activity"/>
    <property type="evidence" value="ECO:0007669"/>
    <property type="project" value="TreeGrafter"/>
</dbReference>
<dbReference type="GO" id="GO:0043456">
    <property type="term" value="P:regulation of pentose-phosphate shunt"/>
    <property type="evidence" value="ECO:0007669"/>
    <property type="project" value="TreeGrafter"/>
</dbReference>
<evidence type="ECO:0000313" key="5">
    <source>
        <dbReference type="Proteomes" id="UP001348817"/>
    </source>
</evidence>
<evidence type="ECO:0000256" key="3">
    <source>
        <dbReference type="PIRSR" id="PIRSR613078-2"/>
    </source>
</evidence>